<keyword evidence="14" id="KW-0966">Cell projection</keyword>
<evidence type="ECO:0000256" key="4">
    <source>
        <dbReference type="ARBA" id="ARBA00022448"/>
    </source>
</evidence>
<keyword evidence="14" id="KW-0969">Cilium</keyword>
<comment type="function">
    <text evidence="12">Required for formation of the rod structure in the basal body of the flagellar apparatus. Together with FliI and FliH, may constitute the export apparatus of flagellin.</text>
</comment>
<proteinExistence type="inferred from homology"/>
<evidence type="ECO:0000256" key="2">
    <source>
        <dbReference type="ARBA" id="ARBA00010690"/>
    </source>
</evidence>
<dbReference type="FunFam" id="3.40.1690.10:FF:000001">
    <property type="entry name" value="Flagellar biosynthetic protein FlhB"/>
    <property type="match status" value="1"/>
</dbReference>
<dbReference type="PANTHER" id="PTHR30531:SF12">
    <property type="entry name" value="FLAGELLAR BIOSYNTHETIC PROTEIN FLHB"/>
    <property type="match status" value="1"/>
</dbReference>
<dbReference type="Gene3D" id="3.40.1690.10">
    <property type="entry name" value="secretion proteins EscU"/>
    <property type="match status" value="1"/>
</dbReference>
<comment type="caution">
    <text evidence="14">The sequence shown here is derived from an EMBL/GenBank/DDBJ whole genome shotgun (WGS) entry which is preliminary data.</text>
</comment>
<feature type="compositionally biased region" description="Basic residues" evidence="13">
    <location>
        <begin position="14"/>
        <end position="25"/>
    </location>
</feature>
<dbReference type="GO" id="GO:0005886">
    <property type="term" value="C:plasma membrane"/>
    <property type="evidence" value="ECO:0007669"/>
    <property type="project" value="UniProtKB-SubCell"/>
</dbReference>
<dbReference type="InterPro" id="IPR006136">
    <property type="entry name" value="FlhB"/>
</dbReference>
<dbReference type="Gene3D" id="6.10.250.2080">
    <property type="match status" value="1"/>
</dbReference>
<evidence type="ECO:0000256" key="11">
    <source>
        <dbReference type="ARBA" id="ARBA00023225"/>
    </source>
</evidence>
<accession>A0A1F7RS85</accession>
<evidence type="ECO:0000256" key="9">
    <source>
        <dbReference type="ARBA" id="ARBA00022989"/>
    </source>
</evidence>
<comment type="similarity">
    <text evidence="2 12">Belongs to the type III secretion exporter family.</text>
</comment>
<dbReference type="PRINTS" id="PR00950">
    <property type="entry name" value="TYPE3IMSPROT"/>
</dbReference>
<feature type="region of interest" description="Disordered" evidence="13">
    <location>
        <begin position="1"/>
        <end position="27"/>
    </location>
</feature>
<dbReference type="InterPro" id="IPR029025">
    <property type="entry name" value="T3SS_substrate_exporter_C"/>
</dbReference>
<feature type="transmembrane region" description="Helical" evidence="12">
    <location>
        <begin position="32"/>
        <end position="50"/>
    </location>
</feature>
<reference evidence="14 15" key="1">
    <citation type="journal article" date="2016" name="Nat. Commun.">
        <title>Thousands of microbial genomes shed light on interconnected biogeochemical processes in an aquifer system.</title>
        <authorList>
            <person name="Anantharaman K."/>
            <person name="Brown C.T."/>
            <person name="Hug L.A."/>
            <person name="Sharon I."/>
            <person name="Castelle C.J."/>
            <person name="Probst A.J."/>
            <person name="Thomas B.C."/>
            <person name="Singh A."/>
            <person name="Wilkins M.J."/>
            <person name="Karaoz U."/>
            <person name="Brodie E.L."/>
            <person name="Williams K.H."/>
            <person name="Hubbard S.S."/>
            <person name="Banfield J.F."/>
        </authorList>
    </citation>
    <scope>NUCLEOTIDE SEQUENCE [LARGE SCALE GENOMIC DNA]</scope>
</reference>
<gene>
    <name evidence="12" type="primary">flhB</name>
    <name evidence="14" type="ORF">A2161_04330</name>
</gene>
<keyword evidence="14" id="KW-0282">Flagellum</keyword>
<dbReference type="PANTHER" id="PTHR30531">
    <property type="entry name" value="FLAGELLAR BIOSYNTHETIC PROTEIN FLHB"/>
    <property type="match status" value="1"/>
</dbReference>
<keyword evidence="4 12" id="KW-0813">Transport</keyword>
<feature type="compositionally biased region" description="Basic and acidic residues" evidence="13">
    <location>
        <begin position="1"/>
        <end position="10"/>
    </location>
</feature>
<organism evidence="14 15">
    <name type="scientific">Candidatus Schekmanbacteria bacterium RBG_13_48_7</name>
    <dbReference type="NCBI Taxonomy" id="1817878"/>
    <lineage>
        <taxon>Bacteria</taxon>
        <taxon>Candidatus Schekmaniibacteriota</taxon>
    </lineage>
</organism>
<comment type="subcellular location">
    <subcellularLocation>
        <location evidence="1">Cell membrane</location>
        <topology evidence="1">Multi-pass membrane protein</topology>
    </subcellularLocation>
</comment>
<evidence type="ECO:0000256" key="8">
    <source>
        <dbReference type="ARBA" id="ARBA00022927"/>
    </source>
</evidence>
<evidence type="ECO:0000256" key="7">
    <source>
        <dbReference type="ARBA" id="ARBA00022795"/>
    </source>
</evidence>
<dbReference type="GO" id="GO:0044780">
    <property type="term" value="P:bacterial-type flagellum assembly"/>
    <property type="evidence" value="ECO:0007669"/>
    <property type="project" value="InterPro"/>
</dbReference>
<evidence type="ECO:0000313" key="14">
    <source>
        <dbReference type="EMBL" id="OGL44403.1"/>
    </source>
</evidence>
<feature type="transmembrane region" description="Helical" evidence="12">
    <location>
        <begin position="150"/>
        <end position="168"/>
    </location>
</feature>
<dbReference type="AlphaFoldDB" id="A0A1F7RS85"/>
<evidence type="ECO:0000313" key="15">
    <source>
        <dbReference type="Proteomes" id="UP000179266"/>
    </source>
</evidence>
<keyword evidence="6 12" id="KW-0812">Transmembrane</keyword>
<keyword evidence="5 12" id="KW-1003">Cell membrane</keyword>
<dbReference type="EMBL" id="MGDD01000225">
    <property type="protein sequence ID" value="OGL44403.1"/>
    <property type="molecule type" value="Genomic_DNA"/>
</dbReference>
<evidence type="ECO:0000256" key="10">
    <source>
        <dbReference type="ARBA" id="ARBA00023136"/>
    </source>
</evidence>
<evidence type="ECO:0000256" key="12">
    <source>
        <dbReference type="RuleBase" id="RU364091"/>
    </source>
</evidence>
<dbReference type="InterPro" id="IPR006135">
    <property type="entry name" value="T3SS_substrate_exporter"/>
</dbReference>
<evidence type="ECO:0000256" key="3">
    <source>
        <dbReference type="ARBA" id="ARBA00021622"/>
    </source>
</evidence>
<name>A0A1F7RS85_9BACT</name>
<evidence type="ECO:0000256" key="1">
    <source>
        <dbReference type="ARBA" id="ARBA00004651"/>
    </source>
</evidence>
<evidence type="ECO:0000256" key="13">
    <source>
        <dbReference type="SAM" id="MobiDB-lite"/>
    </source>
</evidence>
<dbReference type="Proteomes" id="UP000179266">
    <property type="component" value="Unassembled WGS sequence"/>
</dbReference>
<keyword evidence="7 12" id="KW-1005">Bacterial flagellum biogenesis</keyword>
<dbReference type="GO" id="GO:0009306">
    <property type="term" value="P:protein secretion"/>
    <property type="evidence" value="ECO:0007669"/>
    <property type="project" value="InterPro"/>
</dbReference>
<feature type="transmembrane region" description="Helical" evidence="12">
    <location>
        <begin position="85"/>
        <end position="109"/>
    </location>
</feature>
<evidence type="ECO:0000256" key="5">
    <source>
        <dbReference type="ARBA" id="ARBA00022475"/>
    </source>
</evidence>
<feature type="transmembrane region" description="Helical" evidence="12">
    <location>
        <begin position="180"/>
        <end position="211"/>
    </location>
</feature>
<sequence>MPGDKGERTEAPTPRRRRDARKKGQIPRSREIPSAVILLGSLMFLYVLGFNGVKAVFSVMHQSFTLCGSGKLETSIFLDIVRENLIHTLLIISPFLLFILGIGFAGNILQGGLIFTTEKLKFDIKKLNPVQGISKIMLSKRSLGELAKNLLKLGLIFYISFITIRSSLPEIFNSTNLSIAGIFVFLLNTIFKLFFRICILIIALAVIDYYLQKRLFEENLKMTKQEVKEDLKQTEGDPKVKGKIRSMQRQLSFRRMMQRVPEADVVITNPDHLAIALKYERTNNNAPIVIAKGKNNIAEKIREIARQHAIPIIEDKPLAQALYKIVEIGSEIPETLYKAVAEVLAYVYRINKRNYGQEIL</sequence>
<keyword evidence="11 12" id="KW-1006">Bacterial flagellum protein export</keyword>
<protein>
    <recommendedName>
        <fullName evidence="3 12">Flagellar biosynthetic protein FlhB</fullName>
    </recommendedName>
</protein>
<keyword evidence="9 12" id="KW-1133">Transmembrane helix</keyword>
<dbReference type="SUPFAM" id="SSF160544">
    <property type="entry name" value="EscU C-terminal domain-like"/>
    <property type="match status" value="1"/>
</dbReference>
<dbReference type="Pfam" id="PF01312">
    <property type="entry name" value="Bac_export_2"/>
    <property type="match status" value="1"/>
</dbReference>
<keyword evidence="8 12" id="KW-0653">Protein transport</keyword>
<dbReference type="NCBIfam" id="TIGR00328">
    <property type="entry name" value="flhB"/>
    <property type="match status" value="1"/>
</dbReference>
<evidence type="ECO:0000256" key="6">
    <source>
        <dbReference type="ARBA" id="ARBA00022692"/>
    </source>
</evidence>
<keyword evidence="10 12" id="KW-0472">Membrane</keyword>